<dbReference type="Proteomes" id="UP000243217">
    <property type="component" value="Unassembled WGS sequence"/>
</dbReference>
<dbReference type="InterPro" id="IPR011993">
    <property type="entry name" value="PH-like_dom_sf"/>
</dbReference>
<evidence type="ECO:0000256" key="1">
    <source>
        <dbReference type="SAM" id="Coils"/>
    </source>
</evidence>
<feature type="region of interest" description="Disordered" evidence="2">
    <location>
        <begin position="1"/>
        <end position="33"/>
    </location>
</feature>
<name>A0A1W0A0D3_9STRA</name>
<feature type="compositionally biased region" description="Polar residues" evidence="2">
    <location>
        <begin position="14"/>
        <end position="26"/>
    </location>
</feature>
<proteinExistence type="predicted"/>
<feature type="region of interest" description="Disordered" evidence="2">
    <location>
        <begin position="50"/>
        <end position="73"/>
    </location>
</feature>
<evidence type="ECO:0000313" key="5">
    <source>
        <dbReference type="Proteomes" id="UP000243217"/>
    </source>
</evidence>
<dbReference type="Gene3D" id="2.30.29.30">
    <property type="entry name" value="Pleckstrin-homology domain (PH domain)/Phosphotyrosine-binding domain (PTB)"/>
    <property type="match status" value="1"/>
</dbReference>
<feature type="compositionally biased region" description="Low complexity" evidence="2">
    <location>
        <begin position="132"/>
        <end position="145"/>
    </location>
</feature>
<dbReference type="PROSITE" id="PS50003">
    <property type="entry name" value="PH_DOMAIN"/>
    <property type="match status" value="1"/>
</dbReference>
<feature type="domain" description="PH" evidence="3">
    <location>
        <begin position="242"/>
        <end position="346"/>
    </location>
</feature>
<feature type="coiled-coil region" evidence="1">
    <location>
        <begin position="84"/>
        <end position="118"/>
    </location>
</feature>
<comment type="caution">
    <text evidence="4">The sequence shown here is derived from an EMBL/GenBank/DDBJ whole genome shotgun (WGS) entry which is preliminary data.</text>
</comment>
<feature type="region of interest" description="Disordered" evidence="2">
    <location>
        <begin position="126"/>
        <end position="211"/>
    </location>
</feature>
<dbReference type="EMBL" id="JNBS01000784">
    <property type="protein sequence ID" value="OQS03743.1"/>
    <property type="molecule type" value="Genomic_DNA"/>
</dbReference>
<dbReference type="SMART" id="SM00233">
    <property type="entry name" value="PH"/>
    <property type="match status" value="1"/>
</dbReference>
<dbReference type="AlphaFoldDB" id="A0A1W0A0D3"/>
<accession>A0A1W0A0D3</accession>
<keyword evidence="5" id="KW-1185">Reference proteome</keyword>
<dbReference type="InterPro" id="IPR001849">
    <property type="entry name" value="PH_domain"/>
</dbReference>
<evidence type="ECO:0000256" key="2">
    <source>
        <dbReference type="SAM" id="MobiDB-lite"/>
    </source>
</evidence>
<feature type="non-terminal residue" evidence="4">
    <location>
        <position position="1"/>
    </location>
</feature>
<feature type="compositionally biased region" description="Basic and acidic residues" evidence="2">
    <location>
        <begin position="191"/>
        <end position="200"/>
    </location>
</feature>
<reference evidence="4 5" key="1">
    <citation type="journal article" date="2014" name="Genome Biol. Evol.">
        <title>The secreted proteins of Achlya hypogyna and Thraustotheca clavata identify the ancestral oomycete secretome and reveal gene acquisitions by horizontal gene transfer.</title>
        <authorList>
            <person name="Misner I."/>
            <person name="Blouin N."/>
            <person name="Leonard G."/>
            <person name="Richards T.A."/>
            <person name="Lane C.E."/>
        </authorList>
    </citation>
    <scope>NUCLEOTIDE SEQUENCE [LARGE SCALE GENOMIC DNA]</scope>
    <source>
        <strain evidence="4 5">ATCC 34112</strain>
    </source>
</reference>
<dbReference type="OrthoDB" id="185175at2759"/>
<evidence type="ECO:0000313" key="4">
    <source>
        <dbReference type="EMBL" id="OQS03743.1"/>
    </source>
</evidence>
<gene>
    <name evidence="4" type="ORF">THRCLA_03962</name>
</gene>
<organism evidence="4 5">
    <name type="scientific">Thraustotheca clavata</name>
    <dbReference type="NCBI Taxonomy" id="74557"/>
    <lineage>
        <taxon>Eukaryota</taxon>
        <taxon>Sar</taxon>
        <taxon>Stramenopiles</taxon>
        <taxon>Oomycota</taxon>
        <taxon>Saprolegniomycetes</taxon>
        <taxon>Saprolegniales</taxon>
        <taxon>Achlyaceae</taxon>
        <taxon>Thraustotheca</taxon>
    </lineage>
</organism>
<dbReference type="SUPFAM" id="SSF50729">
    <property type="entry name" value="PH domain-like"/>
    <property type="match status" value="1"/>
</dbReference>
<dbReference type="Pfam" id="PF00169">
    <property type="entry name" value="PH"/>
    <property type="match status" value="1"/>
</dbReference>
<feature type="compositionally biased region" description="Polar residues" evidence="2">
    <location>
        <begin position="50"/>
        <end position="66"/>
    </location>
</feature>
<sequence>EVLKMQELNAKNAELNQDISAMSSANKKLRKEREANQKLLDELEAKLTQAEQDALNDSTTTTQPKNTIDDLWGIDPQLSPKRKLELYRQKMSVLEYELKKEEQRAKQAEAELAGLSRAYCEEADTMDTVRGSASRASSESSTSSRQPLKSIEESAPAPASMPPILMGSTRTGLHSQRSERIRTGSNGSVLKRAESNRSVKSEIASNSSRSLVGSTRQTLPAVSSAAPHFVAREGMLEKFPTHFNQEGGMFKSMRIMRGARERWCQLTPQGTLVYYKKRGDSTPRAEIPLNDASLEVICDAIANNYSGRSAKELTFTISTTLAQNKFQAANIEDLRGWVTAIRQVHAFWMSSGLEAQEDEELQRLVDEEQNRNQNRRAVEF</sequence>
<feature type="compositionally biased region" description="Low complexity" evidence="2">
    <location>
        <begin position="153"/>
        <end position="164"/>
    </location>
</feature>
<evidence type="ECO:0000259" key="3">
    <source>
        <dbReference type="PROSITE" id="PS50003"/>
    </source>
</evidence>
<keyword evidence="1" id="KW-0175">Coiled coil</keyword>
<protein>
    <recommendedName>
        <fullName evidence="3">PH domain-containing protein</fullName>
    </recommendedName>
</protein>